<sequence>MKSKYNARKITVDGIRFDSKDEARYYEYLKKLKAKGAIENFELQPKFTLIPAFVYKGEKERPATYTLDFLIYNIDGTEIYVDVKGDSTPQGELKFKMLKHLHPDMDFRWISRSLKYSESGWIDFKELKKKRRGSKKNA</sequence>
<dbReference type="Gene3D" id="3.40.91.30">
    <property type="match status" value="1"/>
</dbReference>
<dbReference type="RefSeq" id="WP_063554395.1">
    <property type="nucleotide sequence ID" value="NZ_LITT01000007.1"/>
</dbReference>
<name>A0A162J723_9CLOT</name>
<dbReference type="InterPro" id="IPR009414">
    <property type="entry name" value="DUF1064"/>
</dbReference>
<dbReference type="Pfam" id="PF06356">
    <property type="entry name" value="DUF1064"/>
    <property type="match status" value="1"/>
</dbReference>
<dbReference type="EMBL" id="LITT01000007">
    <property type="protein sequence ID" value="OAA91235.1"/>
    <property type="molecule type" value="Genomic_DNA"/>
</dbReference>
<gene>
    <name evidence="1" type="ORF">WY13_00800</name>
</gene>
<organism evidence="1 2">
    <name type="scientific">Clostridium ljungdahlii</name>
    <dbReference type="NCBI Taxonomy" id="1538"/>
    <lineage>
        <taxon>Bacteria</taxon>
        <taxon>Bacillati</taxon>
        <taxon>Bacillota</taxon>
        <taxon>Clostridia</taxon>
        <taxon>Eubacteriales</taxon>
        <taxon>Clostridiaceae</taxon>
        <taxon>Clostridium</taxon>
    </lineage>
</organism>
<protein>
    <submittedName>
        <fullName evidence="1">Uncharacterized protein</fullName>
    </submittedName>
</protein>
<reference evidence="1 2" key="1">
    <citation type="journal article" date="2015" name="Biotechnol. Bioeng.">
        <title>Genome sequence and phenotypic characterization of Caulobacter segnis.</title>
        <authorList>
            <person name="Patel S."/>
            <person name="Fletcher B."/>
            <person name="Scott D.C."/>
            <person name="Ely B."/>
        </authorList>
    </citation>
    <scope>NUCLEOTIDE SEQUENCE [LARGE SCALE GENOMIC DNA]</scope>
    <source>
        <strain evidence="1 2">ERI-2</strain>
    </source>
</reference>
<dbReference type="OrthoDB" id="1853564at2"/>
<comment type="caution">
    <text evidence="1">The sequence shown here is derived from an EMBL/GenBank/DDBJ whole genome shotgun (WGS) entry which is preliminary data.</text>
</comment>
<dbReference type="PATRIC" id="fig|1538.10.peg.1299"/>
<dbReference type="Proteomes" id="UP000077407">
    <property type="component" value="Unassembled WGS sequence"/>
</dbReference>
<accession>A0A162J723</accession>
<proteinExistence type="predicted"/>
<dbReference type="AlphaFoldDB" id="A0A162J723"/>
<evidence type="ECO:0000313" key="1">
    <source>
        <dbReference type="EMBL" id="OAA91235.1"/>
    </source>
</evidence>
<evidence type="ECO:0000313" key="2">
    <source>
        <dbReference type="Proteomes" id="UP000077407"/>
    </source>
</evidence>